<protein>
    <submittedName>
        <fullName evidence="3">Uncharacterized protein</fullName>
    </submittedName>
</protein>
<feature type="compositionally biased region" description="Polar residues" evidence="2">
    <location>
        <begin position="115"/>
        <end position="136"/>
    </location>
</feature>
<feature type="compositionally biased region" description="Polar residues" evidence="2">
    <location>
        <begin position="79"/>
        <end position="91"/>
    </location>
</feature>
<dbReference type="VEuPathDB" id="FungiDB:MSYG_0631"/>
<gene>
    <name evidence="3" type="ORF">MSYG_0631</name>
</gene>
<evidence type="ECO:0000256" key="2">
    <source>
        <dbReference type="SAM" id="MobiDB-lite"/>
    </source>
</evidence>
<dbReference type="Proteomes" id="UP000186303">
    <property type="component" value="Chromosome 1"/>
</dbReference>
<accession>A0A1M8A1J4</accession>
<reference evidence="4" key="1">
    <citation type="journal article" date="2017" name="Nucleic Acids Res.">
        <title>Proteogenomics produces comprehensive and highly accurate protein-coding gene annotation in a complete genome assembly of Malassezia sympodialis.</title>
        <authorList>
            <person name="Zhu Y."/>
            <person name="Engstroem P.G."/>
            <person name="Tellgren-Roth C."/>
            <person name="Baudo C.D."/>
            <person name="Kennell J.C."/>
            <person name="Sun S."/>
            <person name="Billmyre R.B."/>
            <person name="Schroeder M.S."/>
            <person name="Andersson A."/>
            <person name="Holm T."/>
            <person name="Sigurgeirsson B."/>
            <person name="Wu G."/>
            <person name="Sankaranarayanan S.R."/>
            <person name="Siddharthan R."/>
            <person name="Sanyal K."/>
            <person name="Lundeberg J."/>
            <person name="Nystedt B."/>
            <person name="Boekhout T."/>
            <person name="Dawson T.L. Jr."/>
            <person name="Heitman J."/>
            <person name="Scheynius A."/>
            <person name="Lehtioe J."/>
        </authorList>
    </citation>
    <scope>NUCLEOTIDE SEQUENCE [LARGE SCALE GENOMIC DNA]</scope>
    <source>
        <strain evidence="4">ATCC 42132</strain>
    </source>
</reference>
<dbReference type="Gene3D" id="6.10.250.3110">
    <property type="match status" value="1"/>
</dbReference>
<evidence type="ECO:0000313" key="4">
    <source>
        <dbReference type="Proteomes" id="UP000186303"/>
    </source>
</evidence>
<proteinExistence type="predicted"/>
<name>A0A1M8A1J4_MALS4</name>
<feature type="coiled-coil region" evidence="1">
    <location>
        <begin position="273"/>
        <end position="331"/>
    </location>
</feature>
<evidence type="ECO:0000313" key="3">
    <source>
        <dbReference type="EMBL" id="SHO76293.1"/>
    </source>
</evidence>
<feature type="coiled-coil region" evidence="1">
    <location>
        <begin position="147"/>
        <end position="223"/>
    </location>
</feature>
<dbReference type="EMBL" id="LT671821">
    <property type="protein sequence ID" value="SHO76293.1"/>
    <property type="molecule type" value="Genomic_DNA"/>
</dbReference>
<keyword evidence="1" id="KW-0175">Coiled coil</keyword>
<dbReference type="OrthoDB" id="3341412at2759"/>
<feature type="region of interest" description="Disordered" evidence="2">
    <location>
        <begin position="79"/>
        <end position="139"/>
    </location>
</feature>
<sequence length="579" mass="62892">MSGCNEDAVRTLFAEHGGETLQAKDLMHVIDSYEKQCGSPVVAAPIALQVSAFASNNGELMVGVEEFLGMVRSLEQDADSSLETSVPSLLDTNEESPDTTLDMGPESPMKHKSAYASQARAQLDRTSAQGRLTSTKSDSDVAGFSVRSRLIRKLARVSDQLERLQNEHDSLTVDKEQSDSHRAALQRQVKTLQRELHTVREHAQHLEGQLHHLEETLTTLRHERASQACTIKALDARVNHFSHLQKEQEAGAAQQEVELESARTSCRAYLLQVQELQATCHAQRQSMEHLEATVSVLESAHMDAEKLQDEVDASRQVRERLEWELHELRQQTGESLSVLARDLDPLGEWTVAEVPREATTPTATNSPALAASMLTDALASKEAPGPATCESEAPTLSITEESSLSPLADGLPSAASGLCARSGAMGRQAHGYTHAEGVGRVVCRAGCNTCGLVPASPCTSTWGRHMARSVALSYCFEVIPPICISTASRPALGRSKSLARSSGYASLDSAMARTSSIHSCIVPYPLVLTKSCCMLCGRLDRASYGRAKATIFHLQEARDRAATRCRNAVLNSSWVCTRL</sequence>
<organism evidence="3 4">
    <name type="scientific">Malassezia sympodialis (strain ATCC 42132)</name>
    <name type="common">Atopic eczema-associated yeast</name>
    <dbReference type="NCBI Taxonomy" id="1230383"/>
    <lineage>
        <taxon>Eukaryota</taxon>
        <taxon>Fungi</taxon>
        <taxon>Dikarya</taxon>
        <taxon>Basidiomycota</taxon>
        <taxon>Ustilaginomycotina</taxon>
        <taxon>Malasseziomycetes</taxon>
        <taxon>Malasseziales</taxon>
        <taxon>Malasseziaceae</taxon>
        <taxon>Malassezia</taxon>
    </lineage>
</organism>
<keyword evidence="4" id="KW-1185">Reference proteome</keyword>
<evidence type="ECO:0000256" key="1">
    <source>
        <dbReference type="SAM" id="Coils"/>
    </source>
</evidence>
<dbReference type="AlphaFoldDB" id="A0A1M8A1J4"/>